<gene>
    <name evidence="1" type="ORF">EYZ11_006840</name>
</gene>
<dbReference type="EMBL" id="SOSA01000250">
    <property type="protein sequence ID" value="THC93696.1"/>
    <property type="molecule type" value="Genomic_DNA"/>
</dbReference>
<name>A0A4S3JEH3_9EURO</name>
<reference evidence="1 2" key="1">
    <citation type="submission" date="2019-03" db="EMBL/GenBank/DDBJ databases">
        <title>The genome sequence of a newly discovered highly antifungal drug resistant Aspergillus species, Aspergillus tanneri NIH 1004.</title>
        <authorList>
            <person name="Mounaud S."/>
            <person name="Singh I."/>
            <person name="Joardar V."/>
            <person name="Pakala S."/>
            <person name="Pakala S."/>
            <person name="Venepally P."/>
            <person name="Hoover J."/>
            <person name="Nierman W."/>
            <person name="Chung J."/>
            <person name="Losada L."/>
        </authorList>
    </citation>
    <scope>NUCLEOTIDE SEQUENCE [LARGE SCALE GENOMIC DNA]</scope>
    <source>
        <strain evidence="1 2">NIH1004</strain>
    </source>
</reference>
<evidence type="ECO:0000313" key="1">
    <source>
        <dbReference type="EMBL" id="THC93696.1"/>
    </source>
</evidence>
<organism evidence="1 2">
    <name type="scientific">Aspergillus tanneri</name>
    <dbReference type="NCBI Taxonomy" id="1220188"/>
    <lineage>
        <taxon>Eukaryota</taxon>
        <taxon>Fungi</taxon>
        <taxon>Dikarya</taxon>
        <taxon>Ascomycota</taxon>
        <taxon>Pezizomycotina</taxon>
        <taxon>Eurotiomycetes</taxon>
        <taxon>Eurotiomycetidae</taxon>
        <taxon>Eurotiales</taxon>
        <taxon>Aspergillaceae</taxon>
        <taxon>Aspergillus</taxon>
        <taxon>Aspergillus subgen. Circumdati</taxon>
    </lineage>
</organism>
<sequence>MAGFYFCGQKLNDELVTSISRLLNTAGVPALLWGNYLLTIYGVPTIVDGVAFVVPDALTEVSYSALSRAGFLTCTRNSDCPHQTSSRCPPPTRHLHIDDELTVSLYRKSDVLWELPEFGLVPHGKSPDIMYASDTQLPSASLGHGRGRFNSPLSPVRIPTALRYCEALILLLCRDRGSIYEAYWMAILTYMLELRYDLNTRQNITVEKTYQARVI</sequence>
<proteinExistence type="predicted"/>
<protein>
    <submittedName>
        <fullName evidence="1">Uncharacterized protein</fullName>
    </submittedName>
</protein>
<dbReference type="VEuPathDB" id="FungiDB:EYZ11_006840"/>
<accession>A0A4S3JEH3</accession>
<dbReference type="AlphaFoldDB" id="A0A4S3JEH3"/>
<evidence type="ECO:0000313" key="2">
    <source>
        <dbReference type="Proteomes" id="UP000308092"/>
    </source>
</evidence>
<comment type="caution">
    <text evidence="1">The sequence shown here is derived from an EMBL/GenBank/DDBJ whole genome shotgun (WGS) entry which is preliminary data.</text>
</comment>
<dbReference type="Proteomes" id="UP000308092">
    <property type="component" value="Unassembled WGS sequence"/>
</dbReference>
<keyword evidence="2" id="KW-1185">Reference proteome</keyword>